<feature type="binding site" evidence="8">
    <location>
        <position position="301"/>
    </location>
    <ligand>
        <name>S-adenosyl-L-methionine</name>
        <dbReference type="ChEBI" id="CHEBI:59789"/>
    </ligand>
</feature>
<keyword evidence="2 8" id="KW-0489">Methyltransferase</keyword>
<dbReference type="PROSITE" id="PS51687">
    <property type="entry name" value="SAM_MT_RNA_M5U"/>
    <property type="match status" value="1"/>
</dbReference>
<evidence type="ECO:0000256" key="2">
    <source>
        <dbReference type="ARBA" id="ARBA00022603"/>
    </source>
</evidence>
<protein>
    <submittedName>
        <fullName evidence="10">SAM-dependent methyltransferase</fullName>
    </submittedName>
</protein>
<keyword evidence="3 8" id="KW-0808">Transferase</keyword>
<evidence type="ECO:0000256" key="3">
    <source>
        <dbReference type="ARBA" id="ARBA00022679"/>
    </source>
</evidence>
<feature type="active site" description="Nucleophile" evidence="8">
    <location>
        <position position="368"/>
    </location>
</feature>
<feature type="binding site" evidence="8">
    <location>
        <position position="254"/>
    </location>
    <ligand>
        <name>S-adenosyl-L-methionine</name>
        <dbReference type="ChEBI" id="CHEBI:59789"/>
    </ligand>
</feature>
<evidence type="ECO:0000259" key="9">
    <source>
        <dbReference type="Pfam" id="PF21579"/>
    </source>
</evidence>
<reference evidence="10 11" key="2">
    <citation type="journal article" date="2016" name="Int. J. Syst. Evol. Microbiol.">
        <title>Pyrococcus kukulkanii sp. nov., a hyperthermophilic, piezophilic archaeon isolated from a deep-sea hydrothermal vent.</title>
        <authorList>
            <person name="Callac N."/>
            <person name="Oger P."/>
            <person name="Lesongeur F."/>
            <person name="Rattray J.E."/>
            <person name="Vannier P."/>
            <person name="Michoud G."/>
            <person name="Beauverger M."/>
            <person name="Gayet N."/>
            <person name="Rouxel O."/>
            <person name="Jebbar M."/>
            <person name="Godfroy A."/>
        </authorList>
    </citation>
    <scope>NUCLEOTIDE SEQUENCE [LARGE SCALE GENOMIC DNA]</scope>
    <source>
        <strain evidence="10 11">NCB100</strain>
    </source>
</reference>
<proteinExistence type="inferred from homology"/>
<dbReference type="PANTHER" id="PTHR11061">
    <property type="entry name" value="RNA M5U METHYLTRANSFERASE"/>
    <property type="match status" value="1"/>
</dbReference>
<sequence length="411" mass="47196">MRGTVREVSEDGLGVLEGILLPFAYPGDVVEVVETRKRLGKEIGEFTLLKSSPLRGKPNCMHFGRCGGCLWQGLKYREQLRLKKEIFERITRINAEIKPSPKIYGFRNITNLIVTVNGIGMKEFARPKTVVPLRECPVFSWNFPIYVEAIKEFLRKSKLRPWNWKGGEVHYVQIREMKFTGEVMVNVIAHVEPLKKVKEILLETFDFADSIYWSVKRDKRDDPRGTPIHIHGEELVKELVEGVYYFIHPSSFFQTNSYALPLLLEAVKEYVEGENVLDLYSGIGTFSLYLASEGFKVKGVEINEFSVSVAKKSAEFNSLDVEFEVRNAEEADLSGYDTIVVDPPRKGLGRFAERIAREGPETLIYVSCNPRRFILDYRNYLGKAYEIKEAILIDMFPHTPHVEAVIKLFKR</sequence>
<keyword evidence="6" id="KW-0408">Iron</keyword>
<dbReference type="EMBL" id="CP010835">
    <property type="protein sequence ID" value="AMM54903.1"/>
    <property type="molecule type" value="Genomic_DNA"/>
</dbReference>
<keyword evidence="5" id="KW-0479">Metal-binding</keyword>
<evidence type="ECO:0000256" key="7">
    <source>
        <dbReference type="ARBA" id="ARBA00023014"/>
    </source>
</evidence>
<accession>A0A127BC54</accession>
<evidence type="ECO:0000256" key="8">
    <source>
        <dbReference type="PROSITE-ProRule" id="PRU01024"/>
    </source>
</evidence>
<dbReference type="InterPro" id="IPR048845">
    <property type="entry name" value="RUMT_ARLMC_TRAM_dom"/>
</dbReference>
<dbReference type="Gene3D" id="2.40.50.140">
    <property type="entry name" value="Nucleic acid-binding proteins"/>
    <property type="match status" value="1"/>
</dbReference>
<evidence type="ECO:0000313" key="11">
    <source>
        <dbReference type="Proteomes" id="UP000070587"/>
    </source>
</evidence>
<dbReference type="GO" id="GO:0006396">
    <property type="term" value="P:RNA processing"/>
    <property type="evidence" value="ECO:0007669"/>
    <property type="project" value="InterPro"/>
</dbReference>
<dbReference type="GO" id="GO:0051539">
    <property type="term" value="F:4 iron, 4 sulfur cluster binding"/>
    <property type="evidence" value="ECO:0007669"/>
    <property type="project" value="UniProtKB-KW"/>
</dbReference>
<keyword evidence="7" id="KW-0411">Iron-sulfur</keyword>
<keyword evidence="1" id="KW-0004">4Fe-4S</keyword>
<evidence type="ECO:0000256" key="6">
    <source>
        <dbReference type="ARBA" id="ARBA00023004"/>
    </source>
</evidence>
<dbReference type="OrthoDB" id="85343at2157"/>
<feature type="binding site" evidence="8">
    <location>
        <position position="280"/>
    </location>
    <ligand>
        <name>S-adenosyl-L-methionine</name>
        <dbReference type="ChEBI" id="CHEBI:59789"/>
    </ligand>
</feature>
<dbReference type="Proteomes" id="UP000070587">
    <property type="component" value="Chromosome"/>
</dbReference>
<dbReference type="NCBIfam" id="TIGR00479">
    <property type="entry name" value="rumA"/>
    <property type="match status" value="1"/>
</dbReference>
<dbReference type="InterPro" id="IPR012340">
    <property type="entry name" value="NA-bd_OB-fold"/>
</dbReference>
<dbReference type="STRING" id="1609559.TQ32_10720"/>
<dbReference type="RefSeq" id="WP_068324538.1">
    <property type="nucleotide sequence ID" value="NZ_CP010835.1"/>
</dbReference>
<feature type="domain" description="tRNA (uracil(54)-C(5))/23S rRNA (uracil(747)-C(5))-methyltransferase TRAM" evidence="9">
    <location>
        <begin position="1"/>
        <end position="54"/>
    </location>
</feature>
<dbReference type="PANTHER" id="PTHR11061:SF30">
    <property type="entry name" value="TRNA (URACIL(54)-C(5))-METHYLTRANSFERASE"/>
    <property type="match status" value="1"/>
</dbReference>
<organism evidence="10 11">
    <name type="scientific">Pyrococcus kukulkanii</name>
    <dbReference type="NCBI Taxonomy" id="1609559"/>
    <lineage>
        <taxon>Archaea</taxon>
        <taxon>Methanobacteriati</taxon>
        <taxon>Methanobacteriota</taxon>
        <taxon>Thermococci</taxon>
        <taxon>Thermococcales</taxon>
        <taxon>Thermococcaceae</taxon>
        <taxon>Pyrococcus</taxon>
    </lineage>
</organism>
<dbReference type="GO" id="GO:0008173">
    <property type="term" value="F:RNA methyltransferase activity"/>
    <property type="evidence" value="ECO:0007669"/>
    <property type="project" value="InterPro"/>
</dbReference>
<gene>
    <name evidence="10" type="ORF">TQ32_10720</name>
</gene>
<dbReference type="InterPro" id="IPR010280">
    <property type="entry name" value="U5_MeTrfase_fam"/>
</dbReference>
<feature type="binding site" evidence="8">
    <location>
        <position position="342"/>
    </location>
    <ligand>
        <name>S-adenosyl-L-methionine</name>
        <dbReference type="ChEBI" id="CHEBI:59789"/>
    </ligand>
</feature>
<reference evidence="11" key="1">
    <citation type="submission" date="2015-02" db="EMBL/GenBank/DDBJ databases">
        <title>Pyrococcus kukulkanii sp. nov., a novel hyperthermophilic archaeon isolated from a deep-sea hydrothermal vent at the Guaymas Basin.</title>
        <authorList>
            <person name="Oger P.M."/>
            <person name="Callac N."/>
            <person name="Jebbar M."/>
            <person name="Godfroy A."/>
        </authorList>
    </citation>
    <scope>NUCLEOTIDE SEQUENCE [LARGE SCALE GENOMIC DNA]</scope>
    <source>
        <strain evidence="11">NCB100</strain>
    </source>
</reference>
<keyword evidence="4 8" id="KW-0949">S-adenosyl-L-methionine</keyword>
<dbReference type="InterPro" id="IPR029063">
    <property type="entry name" value="SAM-dependent_MTases_sf"/>
</dbReference>
<dbReference type="PROSITE" id="PS01231">
    <property type="entry name" value="TRMA_2"/>
    <property type="match status" value="1"/>
</dbReference>
<comment type="similarity">
    <text evidence="8">Belongs to the class I-like SAM-binding methyltransferase superfamily. RNA M5U methyltransferase family.</text>
</comment>
<dbReference type="Gene3D" id="3.40.50.150">
    <property type="entry name" value="Vaccinia Virus protein VP39"/>
    <property type="match status" value="1"/>
</dbReference>
<dbReference type="PATRIC" id="fig|1609559.3.peg.2211"/>
<dbReference type="CDD" id="cd02440">
    <property type="entry name" value="AdoMet_MTases"/>
    <property type="match status" value="1"/>
</dbReference>
<dbReference type="Pfam" id="PF05958">
    <property type="entry name" value="tRNA_U5-meth_tr"/>
    <property type="match status" value="2"/>
</dbReference>
<name>A0A127BC54_9EURY</name>
<dbReference type="AlphaFoldDB" id="A0A127BC54"/>
<dbReference type="KEGG" id="pyc:TQ32_10720"/>
<dbReference type="GO" id="GO:0032259">
    <property type="term" value="P:methylation"/>
    <property type="evidence" value="ECO:0007669"/>
    <property type="project" value="UniProtKB-KW"/>
</dbReference>
<dbReference type="Pfam" id="PF21579">
    <property type="entry name" value="PabTrmU54_TRAM_dom"/>
    <property type="match status" value="1"/>
</dbReference>
<dbReference type="Gene3D" id="2.40.50.1070">
    <property type="match status" value="1"/>
</dbReference>
<evidence type="ECO:0000256" key="5">
    <source>
        <dbReference type="ARBA" id="ARBA00022723"/>
    </source>
</evidence>
<dbReference type="GO" id="GO:0046872">
    <property type="term" value="F:metal ion binding"/>
    <property type="evidence" value="ECO:0007669"/>
    <property type="project" value="UniProtKB-KW"/>
</dbReference>
<evidence type="ECO:0000256" key="4">
    <source>
        <dbReference type="ARBA" id="ARBA00022691"/>
    </source>
</evidence>
<evidence type="ECO:0000313" key="10">
    <source>
        <dbReference type="EMBL" id="AMM54903.1"/>
    </source>
</evidence>
<evidence type="ECO:0000256" key="1">
    <source>
        <dbReference type="ARBA" id="ARBA00022485"/>
    </source>
</evidence>
<dbReference type="InterPro" id="IPR030391">
    <property type="entry name" value="MeTrfase_TrmA_CS"/>
</dbReference>
<dbReference type="SUPFAM" id="SSF53335">
    <property type="entry name" value="S-adenosyl-L-methionine-dependent methyltransferases"/>
    <property type="match status" value="1"/>
</dbReference>
<dbReference type="GeneID" id="28492320"/>